<sequence>MIYNLNKIYSDYANVHQVCREVLDVSNQSAIEAVLIGGSLLGMVRDGDFLPWDKDLDFAVFERDIAATLALEPVYRELGYECRVHHLGVRPQKELDAGLDLLLALTDVLKQHNTEHCIIGGALLNLYRDKCLFAETDTLGVLINPQGPEQLNKLLQILATMGEVSLSYSNKQIKSVLLVTGQWRVNFFLYIEHEKGFGWRDLNCEHWFDKPLFPAQSHTIDNRVYYGPAQTDSFLQARFGKNWHCTPPLKFTQGRVVGSMQLYKDGVMFDFIMHYVRGEKTFWFEPAANVISTKGFLPCSIKSTTAGEMLFPDHPEIFLQEHYGNWKVPVKTWDGAVDNPTIIPSEEAMQKILDVNYFE</sequence>
<evidence type="ECO:0000313" key="2">
    <source>
        <dbReference type="EMBL" id="MDU0355711.1"/>
    </source>
</evidence>
<dbReference type="InterPro" id="IPR052942">
    <property type="entry name" value="LPS_cholinephosphotransferase"/>
</dbReference>
<accession>A0ABU3T0B8</accession>
<evidence type="ECO:0000313" key="3">
    <source>
        <dbReference type="Proteomes" id="UP001247805"/>
    </source>
</evidence>
<gene>
    <name evidence="2" type="ORF">RS130_19130</name>
</gene>
<dbReference type="RefSeq" id="WP_316027238.1">
    <property type="nucleotide sequence ID" value="NZ_JAWDIO010000002.1"/>
</dbReference>
<organism evidence="2 3">
    <name type="scientific">Paraglaciecola aquimarina</name>
    <dbReference type="NCBI Taxonomy" id="1235557"/>
    <lineage>
        <taxon>Bacteria</taxon>
        <taxon>Pseudomonadati</taxon>
        <taxon>Pseudomonadota</taxon>
        <taxon>Gammaproteobacteria</taxon>
        <taxon>Alteromonadales</taxon>
        <taxon>Alteromonadaceae</taxon>
        <taxon>Paraglaciecola</taxon>
    </lineage>
</organism>
<protein>
    <submittedName>
        <fullName evidence="2">LicD family protein</fullName>
    </submittedName>
</protein>
<dbReference type="PANTHER" id="PTHR43404">
    <property type="entry name" value="LIPOPOLYSACCHARIDE CHOLINEPHOSPHOTRANSFERASE LICD"/>
    <property type="match status" value="1"/>
</dbReference>
<dbReference type="PANTHER" id="PTHR43404:SF2">
    <property type="entry name" value="LIPOPOLYSACCHARIDE CHOLINEPHOSPHOTRANSFERASE LICD"/>
    <property type="match status" value="1"/>
</dbReference>
<dbReference type="Pfam" id="PF04991">
    <property type="entry name" value="LicD"/>
    <property type="match status" value="1"/>
</dbReference>
<evidence type="ECO:0000259" key="1">
    <source>
        <dbReference type="Pfam" id="PF04991"/>
    </source>
</evidence>
<comment type="caution">
    <text evidence="2">The sequence shown here is derived from an EMBL/GenBank/DDBJ whole genome shotgun (WGS) entry which is preliminary data.</text>
</comment>
<dbReference type="EMBL" id="JAWDIO010000002">
    <property type="protein sequence ID" value="MDU0355711.1"/>
    <property type="molecule type" value="Genomic_DNA"/>
</dbReference>
<name>A0ABU3T0B8_9ALTE</name>
<proteinExistence type="predicted"/>
<dbReference type="Proteomes" id="UP001247805">
    <property type="component" value="Unassembled WGS sequence"/>
</dbReference>
<reference evidence="2 3" key="1">
    <citation type="submission" date="2023-10" db="EMBL/GenBank/DDBJ databases">
        <title>Glaciecola aquimarina strain GGW-M5 nov., isolated from a coastal seawater.</title>
        <authorList>
            <person name="Bayburt H."/>
            <person name="Kim J.M."/>
            <person name="Choi B.J."/>
            <person name="Jeon C.O."/>
        </authorList>
    </citation>
    <scope>NUCLEOTIDE SEQUENCE [LARGE SCALE GENOMIC DNA]</scope>
    <source>
        <strain evidence="2 3">KCTC 32108</strain>
    </source>
</reference>
<keyword evidence="3" id="KW-1185">Reference proteome</keyword>
<feature type="domain" description="LicD/FKTN/FKRP nucleotidyltransferase" evidence="1">
    <location>
        <begin position="29"/>
        <end position="64"/>
    </location>
</feature>
<dbReference type="InterPro" id="IPR007074">
    <property type="entry name" value="LicD/FKTN/FKRP_NTP_transf"/>
</dbReference>